<feature type="compositionally biased region" description="Low complexity" evidence="1">
    <location>
        <begin position="225"/>
        <end position="238"/>
    </location>
</feature>
<dbReference type="AlphaFoldDB" id="A0AAV4N1W1"/>
<name>A0AAV4N1W1_CAEEX</name>
<feature type="compositionally biased region" description="Gly residues" evidence="1">
    <location>
        <begin position="249"/>
        <end position="261"/>
    </location>
</feature>
<feature type="compositionally biased region" description="Low complexity" evidence="1">
    <location>
        <begin position="154"/>
        <end position="169"/>
    </location>
</feature>
<proteinExistence type="predicted"/>
<dbReference type="EMBL" id="BPLR01020372">
    <property type="protein sequence ID" value="GIX78003.1"/>
    <property type="molecule type" value="Genomic_DNA"/>
</dbReference>
<protein>
    <submittedName>
        <fullName evidence="2">Uncharacterized protein</fullName>
    </submittedName>
</protein>
<sequence length="261" mass="27429">MEREAAGREGGVNHGSHVTSQGGKGSHFSNQPRRAVHLPNEVTGLLSVQSSACTESGKRVLFCISTSSIRGMDLQRQRVNSDDEDRCRGGDSPVNVTAESARRKQQHTVKRPVRQEVDSGDDDESKRVKYESDGGGSPISMTLSGGELIRRRSSSPSSSTNPTTNIHSHGGVYFSAGGGGPKQQLDAPRPTAVVPPANNPAGGSGTLKCARCRNHKNHGQGEGAQAVLPLPELQVQQLHTHRRAAEGDGPTGGPEEGPGPG</sequence>
<feature type="compositionally biased region" description="Low complexity" evidence="1">
    <location>
        <begin position="187"/>
        <end position="201"/>
    </location>
</feature>
<feature type="compositionally biased region" description="Basic residues" evidence="1">
    <location>
        <begin position="103"/>
        <end position="112"/>
    </location>
</feature>
<keyword evidence="3" id="KW-1185">Reference proteome</keyword>
<feature type="region of interest" description="Disordered" evidence="1">
    <location>
        <begin position="1"/>
        <end position="36"/>
    </location>
</feature>
<evidence type="ECO:0000313" key="3">
    <source>
        <dbReference type="Proteomes" id="UP001054945"/>
    </source>
</evidence>
<evidence type="ECO:0000256" key="1">
    <source>
        <dbReference type="SAM" id="MobiDB-lite"/>
    </source>
</evidence>
<comment type="caution">
    <text evidence="2">The sequence shown here is derived from an EMBL/GenBank/DDBJ whole genome shotgun (WGS) entry which is preliminary data.</text>
</comment>
<gene>
    <name evidence="2" type="ORF">CEXT_313621</name>
</gene>
<reference evidence="2 3" key="1">
    <citation type="submission" date="2021-06" db="EMBL/GenBank/DDBJ databases">
        <title>Caerostris extrusa draft genome.</title>
        <authorList>
            <person name="Kono N."/>
            <person name="Arakawa K."/>
        </authorList>
    </citation>
    <scope>NUCLEOTIDE SEQUENCE [LARGE SCALE GENOMIC DNA]</scope>
</reference>
<organism evidence="2 3">
    <name type="scientific">Caerostris extrusa</name>
    <name type="common">Bark spider</name>
    <name type="synonym">Caerostris bankana</name>
    <dbReference type="NCBI Taxonomy" id="172846"/>
    <lineage>
        <taxon>Eukaryota</taxon>
        <taxon>Metazoa</taxon>
        <taxon>Ecdysozoa</taxon>
        <taxon>Arthropoda</taxon>
        <taxon>Chelicerata</taxon>
        <taxon>Arachnida</taxon>
        <taxon>Araneae</taxon>
        <taxon>Araneomorphae</taxon>
        <taxon>Entelegynae</taxon>
        <taxon>Araneoidea</taxon>
        <taxon>Araneidae</taxon>
        <taxon>Caerostris</taxon>
    </lineage>
</organism>
<evidence type="ECO:0000313" key="2">
    <source>
        <dbReference type="EMBL" id="GIX78003.1"/>
    </source>
</evidence>
<feature type="compositionally biased region" description="Basic and acidic residues" evidence="1">
    <location>
        <begin position="74"/>
        <end position="89"/>
    </location>
</feature>
<feature type="region of interest" description="Disordered" evidence="1">
    <location>
        <begin position="74"/>
        <end position="261"/>
    </location>
</feature>
<accession>A0AAV4N1W1</accession>
<dbReference type="Proteomes" id="UP001054945">
    <property type="component" value="Unassembled WGS sequence"/>
</dbReference>
<feature type="compositionally biased region" description="Polar residues" evidence="1">
    <location>
        <begin position="16"/>
        <end position="32"/>
    </location>
</feature>